<keyword evidence="2" id="KW-1185">Reference proteome</keyword>
<organism evidence="1 2">
    <name type="scientific">Stenomitos frigidus AS-A4</name>
    <dbReference type="NCBI Taxonomy" id="2933935"/>
    <lineage>
        <taxon>Bacteria</taxon>
        <taxon>Bacillati</taxon>
        <taxon>Cyanobacteriota</taxon>
        <taxon>Cyanophyceae</taxon>
        <taxon>Leptolyngbyales</taxon>
        <taxon>Leptolyngbyaceae</taxon>
        <taxon>Stenomitos</taxon>
    </lineage>
</organism>
<comment type="caution">
    <text evidence="1">The sequence shown here is derived from an EMBL/GenBank/DDBJ whole genome shotgun (WGS) entry which is preliminary data.</text>
</comment>
<gene>
    <name evidence="1" type="ORF">NDI38_18260</name>
</gene>
<evidence type="ECO:0000313" key="2">
    <source>
        <dbReference type="Proteomes" id="UP001476950"/>
    </source>
</evidence>
<sequence length="173" mass="18438">MGLFFDILSAINHPNQQGSVEQLNIIVSEAQQLGSSHGFDDAMLQTLLSVVGGFLQTVFRQSAVIGSVASDALVSQTVSTSHYGAASLPAFLTPERQQQLLQALAQRTGLSNTTLQAALPGLVKVALGFLNLGTGTFRTSGANPVLKSFLMTDHNENIDLGEVFKFSNRLLHP</sequence>
<accession>A0ABV0KMC6</accession>
<evidence type="ECO:0000313" key="1">
    <source>
        <dbReference type="EMBL" id="MEP1060383.1"/>
    </source>
</evidence>
<dbReference type="EMBL" id="JAMPLM010000017">
    <property type="protein sequence ID" value="MEP1060383.1"/>
    <property type="molecule type" value="Genomic_DNA"/>
</dbReference>
<reference evidence="1 2" key="1">
    <citation type="submission" date="2022-04" db="EMBL/GenBank/DDBJ databases">
        <title>Positive selection, recombination, and allopatry shape intraspecific diversity of widespread and dominant cyanobacteria.</title>
        <authorList>
            <person name="Wei J."/>
            <person name="Shu W."/>
            <person name="Hu C."/>
        </authorList>
    </citation>
    <scope>NUCLEOTIDE SEQUENCE [LARGE SCALE GENOMIC DNA]</scope>
    <source>
        <strain evidence="1 2">AS-A4</strain>
    </source>
</reference>
<protein>
    <submittedName>
        <fullName evidence="1">DUF937 domain-containing protein</fullName>
    </submittedName>
</protein>
<dbReference type="Proteomes" id="UP001476950">
    <property type="component" value="Unassembled WGS sequence"/>
</dbReference>
<name>A0ABV0KMC6_9CYAN</name>
<proteinExistence type="predicted"/>
<dbReference type="RefSeq" id="WP_190446264.1">
    <property type="nucleotide sequence ID" value="NZ_JAMPLM010000017.1"/>
</dbReference>